<proteinExistence type="predicted"/>
<evidence type="ECO:0000256" key="1">
    <source>
        <dbReference type="SAM" id="Phobius"/>
    </source>
</evidence>
<keyword evidence="1" id="KW-1133">Transmembrane helix</keyword>
<reference evidence="2 3" key="1">
    <citation type="journal article" date="2015" name="Genome Announc.">
        <title>Expanding the biotechnology potential of lactobacilli through comparative genomics of 213 strains and associated genera.</title>
        <authorList>
            <person name="Sun Z."/>
            <person name="Harris H.M."/>
            <person name="McCann A."/>
            <person name="Guo C."/>
            <person name="Argimon S."/>
            <person name="Zhang W."/>
            <person name="Yang X."/>
            <person name="Jeffery I.B."/>
            <person name="Cooney J.C."/>
            <person name="Kagawa T.F."/>
            <person name="Liu W."/>
            <person name="Song Y."/>
            <person name="Salvetti E."/>
            <person name="Wrobel A."/>
            <person name="Rasinkangas P."/>
            <person name="Parkhill J."/>
            <person name="Rea M.C."/>
            <person name="O'Sullivan O."/>
            <person name="Ritari J."/>
            <person name="Douillard F.P."/>
            <person name="Paul Ross R."/>
            <person name="Yang R."/>
            <person name="Briner A.E."/>
            <person name="Felis G.E."/>
            <person name="de Vos W.M."/>
            <person name="Barrangou R."/>
            <person name="Klaenhammer T.R."/>
            <person name="Caufield P.W."/>
            <person name="Cui Y."/>
            <person name="Zhang H."/>
            <person name="O'Toole P.W."/>
        </authorList>
    </citation>
    <scope>NUCLEOTIDE SEQUENCE [LARGE SCALE GENOMIC DNA]</scope>
    <source>
        <strain evidence="2 3">DSM 16230</strain>
    </source>
</reference>
<dbReference type="PATRIC" id="fig|1423801.4.peg.1895"/>
<dbReference type="OrthoDB" id="1682804at2"/>
<feature type="transmembrane region" description="Helical" evidence="1">
    <location>
        <begin position="103"/>
        <end position="122"/>
    </location>
</feature>
<comment type="caution">
    <text evidence="2">The sequence shown here is derived from an EMBL/GenBank/DDBJ whole genome shotgun (WGS) entry which is preliminary data.</text>
</comment>
<keyword evidence="3" id="KW-1185">Reference proteome</keyword>
<gene>
    <name evidence="2" type="ORF">FD50_GL001853</name>
</gene>
<keyword evidence="1" id="KW-0472">Membrane</keyword>
<sequence>MEKKKPTLALEMKEIELTIGKIMRVGVVLAAVFMLVGMGLFFINKGSGYPGATFPTTLTLIFQGTLHFKAYAYMMAGIFFLILTPVLRVIVSIYAFWKEKDFLYVYITSAVLFILIISYLIGHH</sequence>
<dbReference type="STRING" id="1423801.FD50_GL001853"/>
<accession>A0A0R1UUS8</accession>
<feature type="transmembrane region" description="Helical" evidence="1">
    <location>
        <begin position="21"/>
        <end position="43"/>
    </location>
</feature>
<dbReference type="InterPro" id="IPR012861">
    <property type="entry name" value="DUF1634"/>
</dbReference>
<protein>
    <recommendedName>
        <fullName evidence="4">Integral membrane protein</fullName>
    </recommendedName>
</protein>
<dbReference type="Pfam" id="PF07843">
    <property type="entry name" value="DUF1634"/>
    <property type="match status" value="1"/>
</dbReference>
<dbReference type="Proteomes" id="UP000051166">
    <property type="component" value="Unassembled WGS sequence"/>
</dbReference>
<feature type="transmembrane region" description="Helical" evidence="1">
    <location>
        <begin position="78"/>
        <end position="97"/>
    </location>
</feature>
<dbReference type="RefSeq" id="WP_054757715.1">
    <property type="nucleotide sequence ID" value="NZ_AZFQ01000054.1"/>
</dbReference>
<evidence type="ECO:0008006" key="4">
    <source>
        <dbReference type="Google" id="ProtNLM"/>
    </source>
</evidence>
<organism evidence="2 3">
    <name type="scientific">Liquorilactobacillus satsumensis DSM 16230 = JCM 12392</name>
    <dbReference type="NCBI Taxonomy" id="1423801"/>
    <lineage>
        <taxon>Bacteria</taxon>
        <taxon>Bacillati</taxon>
        <taxon>Bacillota</taxon>
        <taxon>Bacilli</taxon>
        <taxon>Lactobacillales</taxon>
        <taxon>Lactobacillaceae</taxon>
        <taxon>Liquorilactobacillus</taxon>
    </lineage>
</organism>
<name>A0A0R1UUS8_9LACO</name>
<dbReference type="EMBL" id="AZFQ01000054">
    <property type="protein sequence ID" value="KRL96912.1"/>
    <property type="molecule type" value="Genomic_DNA"/>
</dbReference>
<dbReference type="AlphaFoldDB" id="A0A0R1UUS8"/>
<dbReference type="GeneID" id="98309085"/>
<evidence type="ECO:0000313" key="2">
    <source>
        <dbReference type="EMBL" id="KRL96912.1"/>
    </source>
</evidence>
<keyword evidence="1" id="KW-0812">Transmembrane</keyword>
<evidence type="ECO:0000313" key="3">
    <source>
        <dbReference type="Proteomes" id="UP000051166"/>
    </source>
</evidence>